<comment type="caution">
    <text evidence="10">The sequence shown here is derived from an EMBL/GenBank/DDBJ whole genome shotgun (WGS) entry which is preliminary data.</text>
</comment>
<dbReference type="GO" id="GO:0140097">
    <property type="term" value="F:catalytic activity, acting on DNA"/>
    <property type="evidence" value="ECO:0007669"/>
    <property type="project" value="UniProtKB-ARBA"/>
</dbReference>
<dbReference type="InterPro" id="IPR032854">
    <property type="entry name" value="ALKBH3"/>
</dbReference>
<evidence type="ECO:0000256" key="3">
    <source>
        <dbReference type="ARBA" id="ARBA00022763"/>
    </source>
</evidence>
<evidence type="ECO:0000313" key="11">
    <source>
        <dbReference type="Proteomes" id="UP000240978"/>
    </source>
</evidence>
<name>A0A2P8GNW8_9BACT</name>
<accession>A0A2P8GNW8</accession>
<keyword evidence="5 10" id="KW-0223">Dioxygenase</keyword>
<evidence type="ECO:0000256" key="6">
    <source>
        <dbReference type="ARBA" id="ARBA00023002"/>
    </source>
</evidence>
<dbReference type="PROSITE" id="PS51471">
    <property type="entry name" value="FE2OG_OXY"/>
    <property type="match status" value="1"/>
</dbReference>
<evidence type="ECO:0000256" key="7">
    <source>
        <dbReference type="ARBA" id="ARBA00023004"/>
    </source>
</evidence>
<dbReference type="GO" id="GO:0016787">
    <property type="term" value="F:hydrolase activity"/>
    <property type="evidence" value="ECO:0007669"/>
    <property type="project" value="UniProtKB-ARBA"/>
</dbReference>
<dbReference type="GO" id="GO:0016705">
    <property type="term" value="F:oxidoreductase activity, acting on paired donors, with incorporation or reduction of molecular oxygen"/>
    <property type="evidence" value="ECO:0007669"/>
    <property type="project" value="UniProtKB-ARBA"/>
</dbReference>
<dbReference type="InterPro" id="IPR005123">
    <property type="entry name" value="Oxoglu/Fe-dep_dioxygenase_dom"/>
</dbReference>
<feature type="domain" description="Fe2OG dioxygenase" evidence="9">
    <location>
        <begin position="137"/>
        <end position="234"/>
    </location>
</feature>
<dbReference type="GO" id="GO:0006307">
    <property type="term" value="P:DNA alkylation repair"/>
    <property type="evidence" value="ECO:0007669"/>
    <property type="project" value="InterPro"/>
</dbReference>
<dbReference type="InterPro" id="IPR037151">
    <property type="entry name" value="AlkB-like_sf"/>
</dbReference>
<evidence type="ECO:0000256" key="1">
    <source>
        <dbReference type="ARBA" id="ARBA00001954"/>
    </source>
</evidence>
<evidence type="ECO:0000256" key="5">
    <source>
        <dbReference type="ARBA" id="ARBA00022964"/>
    </source>
</evidence>
<dbReference type="GO" id="GO:0032451">
    <property type="term" value="F:demethylase activity"/>
    <property type="evidence" value="ECO:0007669"/>
    <property type="project" value="UniProtKB-ARBA"/>
</dbReference>
<dbReference type="AlphaFoldDB" id="A0A2P8GNW8"/>
<keyword evidence="4" id="KW-0460">Magnesium</keyword>
<organism evidence="10 11">
    <name type="scientific">Chitinophaga ginsengisoli</name>
    <dbReference type="NCBI Taxonomy" id="363837"/>
    <lineage>
        <taxon>Bacteria</taxon>
        <taxon>Pseudomonadati</taxon>
        <taxon>Bacteroidota</taxon>
        <taxon>Chitinophagia</taxon>
        <taxon>Chitinophagales</taxon>
        <taxon>Chitinophagaceae</taxon>
        <taxon>Chitinophaga</taxon>
    </lineage>
</organism>
<dbReference type="GO" id="GO:0051213">
    <property type="term" value="F:dioxygenase activity"/>
    <property type="evidence" value="ECO:0007669"/>
    <property type="project" value="UniProtKB-KW"/>
</dbReference>
<keyword evidence="2" id="KW-0479">Metal-binding</keyword>
<evidence type="ECO:0000256" key="2">
    <source>
        <dbReference type="ARBA" id="ARBA00022723"/>
    </source>
</evidence>
<dbReference type="GO" id="GO:0046872">
    <property type="term" value="F:metal ion binding"/>
    <property type="evidence" value="ECO:0007669"/>
    <property type="project" value="UniProtKB-KW"/>
</dbReference>
<dbReference type="EMBL" id="PYGK01000001">
    <property type="protein sequence ID" value="PSL35635.1"/>
    <property type="molecule type" value="Genomic_DNA"/>
</dbReference>
<keyword evidence="8" id="KW-0234">DNA repair</keyword>
<protein>
    <submittedName>
        <fullName evidence="10">DNA-N1-methyladenine dioxygenase</fullName>
    </submittedName>
</protein>
<keyword evidence="11" id="KW-1185">Reference proteome</keyword>
<evidence type="ECO:0000259" key="9">
    <source>
        <dbReference type="PROSITE" id="PS51471"/>
    </source>
</evidence>
<keyword evidence="3" id="KW-0227">DNA damage</keyword>
<dbReference type="Gene3D" id="2.60.120.590">
    <property type="entry name" value="Alpha-ketoglutarate-dependent dioxygenase AlkB-like"/>
    <property type="match status" value="1"/>
</dbReference>
<dbReference type="PANTHER" id="PTHR31212:SF4">
    <property type="entry name" value="ALPHA-KETOGLUTARATE-DEPENDENT DIOXYGENASE ALKB HOMOLOG 3"/>
    <property type="match status" value="1"/>
</dbReference>
<dbReference type="Proteomes" id="UP000240978">
    <property type="component" value="Unassembled WGS sequence"/>
</dbReference>
<dbReference type="FunFam" id="2.60.120.590:FF:000004">
    <property type="entry name" value="DNA oxidative demethylase ALKBH2"/>
    <property type="match status" value="1"/>
</dbReference>
<reference evidence="10 11" key="1">
    <citation type="submission" date="2018-03" db="EMBL/GenBank/DDBJ databases">
        <title>Genomic Encyclopedia of Archaeal and Bacterial Type Strains, Phase II (KMG-II): from individual species to whole genera.</title>
        <authorList>
            <person name="Goeker M."/>
        </authorList>
    </citation>
    <scope>NUCLEOTIDE SEQUENCE [LARGE SCALE GENOMIC DNA]</scope>
    <source>
        <strain evidence="10 11">DSM 18107</strain>
    </source>
</reference>
<proteinExistence type="predicted"/>
<dbReference type="PANTHER" id="PTHR31212">
    <property type="entry name" value="ALPHA-KETOGLUTARATE-DEPENDENT DIOXYGENASE ALKB HOMOLOG 3"/>
    <property type="match status" value="1"/>
</dbReference>
<dbReference type="Pfam" id="PF13532">
    <property type="entry name" value="2OG-FeII_Oxy_2"/>
    <property type="match status" value="1"/>
</dbReference>
<evidence type="ECO:0000313" key="10">
    <source>
        <dbReference type="EMBL" id="PSL35635.1"/>
    </source>
</evidence>
<sequence length="236" mass="27097">MQDISRLVNNGAAFCFTTRILDAQPRCIFVLMAPQIPLFSDPASQHITLKDGELVYYPQFFSLPEATACMQTLMEKIEWQQERMKMYGKEVLFPRLMAWYGDAGSTYAFSGNTYTPQAWTAELLRIKEQIEPEAGVCFNSVLLNRYRDGKDSMGWHADDEPELGRNPVIASFNLGATRRFMLRHQQAGLKYELELQHGSLLIMKGALQHHWQHQVPKTTKVSGERINLTFRVIHNV</sequence>
<evidence type="ECO:0000256" key="8">
    <source>
        <dbReference type="ARBA" id="ARBA00023204"/>
    </source>
</evidence>
<dbReference type="SUPFAM" id="SSF51197">
    <property type="entry name" value="Clavaminate synthase-like"/>
    <property type="match status" value="1"/>
</dbReference>
<keyword evidence="7" id="KW-0408">Iron</keyword>
<comment type="cofactor">
    <cofactor evidence="1">
        <name>Fe(2+)</name>
        <dbReference type="ChEBI" id="CHEBI:29033"/>
    </cofactor>
</comment>
<keyword evidence="6" id="KW-0560">Oxidoreductase</keyword>
<gene>
    <name evidence="10" type="ORF">CLV42_101397</name>
</gene>
<dbReference type="InterPro" id="IPR027450">
    <property type="entry name" value="AlkB-like"/>
</dbReference>
<evidence type="ECO:0000256" key="4">
    <source>
        <dbReference type="ARBA" id="ARBA00022842"/>
    </source>
</evidence>